<protein>
    <submittedName>
        <fullName evidence="1">Uncharacterized protein</fullName>
    </submittedName>
</protein>
<accession>A0A7H0KAP9</accession>
<sequence>MERQDFSSGLRIEQAYFEMPEPLTWEDEDSYVTTPGAPKLSSPRNYQWNHSLGEIVTALIDAGLTVTALIDAGLTVTALEETPYSAWCPWPELMVEDSRGFILRDNPERLPLQFAITATKP</sequence>
<comment type="caution">
    <text evidence="1">The sequence shown here is derived from an EMBL/GenBank/DDBJ whole genome shotgun (WGS) entry which is preliminary data.</text>
</comment>
<dbReference type="EMBL" id="JABFED010000001">
    <property type="protein sequence ID" value="MBA1836669.1"/>
    <property type="molecule type" value="Genomic_DNA"/>
</dbReference>
<organism evidence="1 2">
    <name type="scientific">Corynebacterium wankanglinii</name>
    <dbReference type="NCBI Taxonomy" id="2735136"/>
    <lineage>
        <taxon>Bacteria</taxon>
        <taxon>Bacillati</taxon>
        <taxon>Actinomycetota</taxon>
        <taxon>Actinomycetes</taxon>
        <taxon>Mycobacteriales</taxon>
        <taxon>Corynebacteriaceae</taxon>
        <taxon>Corynebacterium</taxon>
    </lineage>
</organism>
<evidence type="ECO:0000313" key="2">
    <source>
        <dbReference type="Proteomes" id="UP000577408"/>
    </source>
</evidence>
<name>A0A7H0KAP9_9CORY</name>
<reference evidence="1 2" key="1">
    <citation type="submission" date="2020-05" db="EMBL/GenBank/DDBJ databases">
        <title>Descriptions of Corynebacterium xxxx sp. nov., Corynebacterium yyyy sp. nov. and Corynebacterium zzzz sp. nov.</title>
        <authorList>
            <person name="Zhang G."/>
        </authorList>
    </citation>
    <scope>NUCLEOTIDE SEQUENCE [LARGE SCALE GENOMIC DNA]</scope>
    <source>
        <strain evidence="2">zg-913</strain>
    </source>
</reference>
<evidence type="ECO:0000313" key="1">
    <source>
        <dbReference type="EMBL" id="MBA1836669.1"/>
    </source>
</evidence>
<dbReference type="AlphaFoldDB" id="A0A7H0KAP9"/>
<dbReference type="Proteomes" id="UP000577408">
    <property type="component" value="Unassembled WGS sequence"/>
</dbReference>
<keyword evidence="2" id="KW-1185">Reference proteome</keyword>
<gene>
    <name evidence="1" type="ORF">HMA55_01890</name>
</gene>
<proteinExistence type="predicted"/>
<dbReference type="RefSeq" id="WP_181191393.1">
    <property type="nucleotide sequence ID" value="NZ_JABFED010000001.1"/>
</dbReference>